<dbReference type="RefSeq" id="WP_062019611.1">
    <property type="nucleotide sequence ID" value="NZ_LQQC01000004.1"/>
</dbReference>
<dbReference type="PATRIC" id="fig|479117.4.peg.262"/>
<evidence type="ECO:0000256" key="1">
    <source>
        <dbReference type="ARBA" id="ARBA00022801"/>
    </source>
</evidence>
<organism evidence="3 4">
    <name type="scientific">Brevibacterium ravenspurgense</name>
    <dbReference type="NCBI Taxonomy" id="479117"/>
    <lineage>
        <taxon>Bacteria</taxon>
        <taxon>Bacillati</taxon>
        <taxon>Actinomycetota</taxon>
        <taxon>Actinomycetes</taxon>
        <taxon>Micrococcales</taxon>
        <taxon>Brevibacteriaceae</taxon>
        <taxon>Brevibacterium</taxon>
    </lineage>
</organism>
<evidence type="ECO:0000259" key="2">
    <source>
        <dbReference type="Pfam" id="PF00857"/>
    </source>
</evidence>
<feature type="domain" description="Isochorismatase-like" evidence="2">
    <location>
        <begin position="50"/>
        <end position="224"/>
    </location>
</feature>
<gene>
    <name evidence="3" type="ORF">Bravens_00262</name>
</gene>
<dbReference type="InterPro" id="IPR036380">
    <property type="entry name" value="Isochorismatase-like_sf"/>
</dbReference>
<dbReference type="PANTHER" id="PTHR43540">
    <property type="entry name" value="PEROXYUREIDOACRYLATE/UREIDOACRYLATE AMIDOHYDROLASE-RELATED"/>
    <property type="match status" value="1"/>
</dbReference>
<evidence type="ECO:0000313" key="4">
    <source>
        <dbReference type="Proteomes" id="UP000243589"/>
    </source>
</evidence>
<dbReference type="AlphaFoldDB" id="A0A150HCF1"/>
<dbReference type="EMBL" id="LQQC01000004">
    <property type="protein sequence ID" value="KXZ59330.1"/>
    <property type="molecule type" value="Genomic_DNA"/>
</dbReference>
<evidence type="ECO:0000313" key="3">
    <source>
        <dbReference type="EMBL" id="KXZ59330.1"/>
    </source>
</evidence>
<dbReference type="Proteomes" id="UP000243589">
    <property type="component" value="Unassembled WGS sequence"/>
</dbReference>
<comment type="caution">
    <text evidence="3">The sequence shown here is derived from an EMBL/GenBank/DDBJ whole genome shotgun (WGS) entry which is preliminary data.</text>
</comment>
<keyword evidence="1 3" id="KW-0378">Hydrolase</keyword>
<accession>A0A150HCF1</accession>
<dbReference type="GO" id="GO:0050127">
    <property type="term" value="F:N-carbamoylsarcosine amidase activity"/>
    <property type="evidence" value="ECO:0007669"/>
    <property type="project" value="UniProtKB-EC"/>
</dbReference>
<dbReference type="EC" id="3.5.1.59" evidence="3"/>
<dbReference type="PANTHER" id="PTHR43540:SF1">
    <property type="entry name" value="ISOCHORISMATASE HYDROLASE"/>
    <property type="match status" value="1"/>
</dbReference>
<dbReference type="InterPro" id="IPR050272">
    <property type="entry name" value="Isochorismatase-like_hydrls"/>
</dbReference>
<protein>
    <submittedName>
        <fullName evidence="3">N-carbamoylsarcosine amidase</fullName>
        <ecNumber evidence="3">3.5.1.59</ecNumber>
    </submittedName>
</protein>
<dbReference type="Gene3D" id="3.40.50.850">
    <property type="entry name" value="Isochorismatase-like"/>
    <property type="match status" value="1"/>
</dbReference>
<keyword evidence="4" id="KW-1185">Reference proteome</keyword>
<proteinExistence type="predicted"/>
<reference evidence="3 4" key="1">
    <citation type="submission" date="2016-01" db="EMBL/GenBank/DDBJ databases">
        <title>Use of Whole Genome Sequencing to ascertain that Brevibacterium massiliense (Roux, Raoult 2009) is a later heterotypic synonym of Brevibacterium ravenspurgense (Mages 2008).</title>
        <authorList>
            <person name="Bernier A.-M."/>
            <person name="Burdz T."/>
            <person name="Huynh C."/>
            <person name="Pachecho A.L."/>
            <person name="Wiebe D."/>
            <person name="Bonner C."/>
            <person name="Bernard K."/>
        </authorList>
    </citation>
    <scope>NUCLEOTIDE SEQUENCE [LARGE SCALE GENOMIC DNA]</scope>
    <source>
        <strain evidence="3 4">CCUG56047</strain>
    </source>
</reference>
<dbReference type="InterPro" id="IPR000868">
    <property type="entry name" value="Isochorismatase-like_dom"/>
</dbReference>
<sequence length="264" mass="29020">MVDEIYKSDSSYKDTERQLEEMLDRAFNQGAEEMKRRGFKRRVGFGTRPAVIHIDMANAWTRPDHAFTCRNMDTIIPACQDLNAAARAKGVPVIFITTTYEVLDTSLPSDMGLWSQKIPLETLDASTGAADIDSRIAPQDGELVITKKRASAFPGTYLNQFLTANRIDTLIVTGVTASACVRNTVEDAMAEGFRPVVVREAVGDRVAGTVAWNLFDIDNKFGDVENLSTVVDYLNNLPNFEDTVPTPAAQVVEQHAPAAEFAKG</sequence>
<name>A0A150HCF1_9MICO</name>
<dbReference type="Pfam" id="PF00857">
    <property type="entry name" value="Isochorismatase"/>
    <property type="match status" value="1"/>
</dbReference>
<dbReference type="SUPFAM" id="SSF52499">
    <property type="entry name" value="Isochorismatase-like hydrolases"/>
    <property type="match status" value="1"/>
</dbReference>